<dbReference type="GO" id="GO:0003677">
    <property type="term" value="F:DNA binding"/>
    <property type="evidence" value="ECO:0007669"/>
    <property type="project" value="InterPro"/>
</dbReference>
<dbReference type="GO" id="GO:0008408">
    <property type="term" value="F:3'-5' exonuclease activity"/>
    <property type="evidence" value="ECO:0007669"/>
    <property type="project" value="TreeGrafter"/>
</dbReference>
<dbReference type="eggNOG" id="COG0847">
    <property type="taxonomic scope" value="Bacteria"/>
</dbReference>
<dbReference type="AlphaFoldDB" id="E8U405"/>
<organism evidence="2 3">
    <name type="scientific">Deinococcus maricopensis (strain DSM 21211 / LMG 22137 / NRRL B-23946 / LB-34)</name>
    <dbReference type="NCBI Taxonomy" id="709986"/>
    <lineage>
        <taxon>Bacteria</taxon>
        <taxon>Thermotogati</taxon>
        <taxon>Deinococcota</taxon>
        <taxon>Deinococci</taxon>
        <taxon>Deinococcales</taxon>
        <taxon>Deinococcaceae</taxon>
        <taxon>Deinococcus</taxon>
    </lineage>
</organism>
<dbReference type="InterPro" id="IPR036397">
    <property type="entry name" value="RNaseH_sf"/>
</dbReference>
<reference evidence="2 3" key="1">
    <citation type="journal article" date="2011" name="Stand. Genomic Sci.">
        <title>Complete genome sequence of Deinococcus maricopensis type strain (LB-34).</title>
        <authorList>
            <person name="Pukall R."/>
            <person name="Zeytun A."/>
            <person name="Lucas S."/>
            <person name="Lapidus A."/>
            <person name="Hammon N."/>
            <person name="Deshpande S."/>
            <person name="Nolan M."/>
            <person name="Cheng J.F."/>
            <person name="Pitluck S."/>
            <person name="Liolios K."/>
            <person name="Pagani I."/>
            <person name="Mikhailova N."/>
            <person name="Ivanova N."/>
            <person name="Mavromatis K."/>
            <person name="Pati A."/>
            <person name="Tapia R."/>
            <person name="Han C."/>
            <person name="Goodwin L."/>
            <person name="Chen A."/>
            <person name="Palaniappan K."/>
            <person name="Land M."/>
            <person name="Hauser L."/>
            <person name="Chang Y.J."/>
            <person name="Jeffries C.D."/>
            <person name="Brambilla E.M."/>
            <person name="Rohde M."/>
            <person name="Goker M."/>
            <person name="Detter J.C."/>
            <person name="Woyke T."/>
            <person name="Bristow J."/>
            <person name="Eisen J.A."/>
            <person name="Markowitz V."/>
            <person name="Hugenholtz P."/>
            <person name="Kyrpides N.C."/>
            <person name="Klenk H.P."/>
        </authorList>
    </citation>
    <scope>NUCLEOTIDE SEQUENCE [LARGE SCALE GENOMIC DNA]</scope>
    <source>
        <strain evidence="3">DSM 21211 / LMG 22137 / NRRL B-23946 / LB-34</strain>
    </source>
</reference>
<dbReference type="KEGG" id="dmr:Deima_0035"/>
<protein>
    <submittedName>
        <fullName evidence="2">DNA polymerase III, epsilon subunit</fullName>
        <ecNumber evidence="2">2.7.7.7</ecNumber>
    </submittedName>
</protein>
<dbReference type="Gene3D" id="3.30.420.10">
    <property type="entry name" value="Ribonuclease H-like superfamily/Ribonuclease H"/>
    <property type="match status" value="1"/>
</dbReference>
<feature type="domain" description="Exonuclease" evidence="1">
    <location>
        <begin position="2"/>
        <end position="172"/>
    </location>
</feature>
<proteinExistence type="predicted"/>
<sequence length="174" mass="19434">MEYVVFDLETTGLSPERDAIVEIGAIRIRNGEVLEDDTFHTLVNPERDIPWYVSRVHGIRNAHVASAPRITEALPAFLQYAGTTPVVAHNAAFDTGFIRAAAARQGLEWRPQREICTLQLSRRAFPREKSHKLDALAQRLGLLQEARGLHSAHADARLTAHAFAHLLRHLGEHA</sequence>
<keyword evidence="3" id="KW-1185">Reference proteome</keyword>
<dbReference type="GO" id="GO:0045004">
    <property type="term" value="P:DNA replication proofreading"/>
    <property type="evidence" value="ECO:0007669"/>
    <property type="project" value="TreeGrafter"/>
</dbReference>
<dbReference type="CDD" id="cd06127">
    <property type="entry name" value="DEDDh"/>
    <property type="match status" value="1"/>
</dbReference>
<dbReference type="STRING" id="709986.Deima_0035"/>
<dbReference type="GO" id="GO:0003887">
    <property type="term" value="F:DNA-directed DNA polymerase activity"/>
    <property type="evidence" value="ECO:0007669"/>
    <property type="project" value="UniProtKB-EC"/>
</dbReference>
<accession>E8U405</accession>
<dbReference type="NCBIfam" id="TIGR00573">
    <property type="entry name" value="dnaq"/>
    <property type="match status" value="1"/>
</dbReference>
<dbReference type="PANTHER" id="PTHR30231">
    <property type="entry name" value="DNA POLYMERASE III SUBUNIT EPSILON"/>
    <property type="match status" value="1"/>
</dbReference>
<dbReference type="Proteomes" id="UP000008635">
    <property type="component" value="Chromosome"/>
</dbReference>
<dbReference type="FunFam" id="3.30.420.10:FF:000045">
    <property type="entry name" value="3'-5' exonuclease DinG"/>
    <property type="match status" value="1"/>
</dbReference>
<evidence type="ECO:0000313" key="3">
    <source>
        <dbReference type="Proteomes" id="UP000008635"/>
    </source>
</evidence>
<name>E8U405_DEIML</name>
<keyword evidence="2" id="KW-0548">Nucleotidyltransferase</keyword>
<dbReference type="PANTHER" id="PTHR30231:SF41">
    <property type="entry name" value="DNA POLYMERASE III SUBUNIT EPSILON"/>
    <property type="match status" value="1"/>
</dbReference>
<gene>
    <name evidence="2" type="ordered locus">Deima_0035</name>
</gene>
<keyword evidence="2" id="KW-0808">Transferase</keyword>
<dbReference type="GO" id="GO:0005829">
    <property type="term" value="C:cytosol"/>
    <property type="evidence" value="ECO:0007669"/>
    <property type="project" value="TreeGrafter"/>
</dbReference>
<reference evidence="3" key="2">
    <citation type="submission" date="2011-01" db="EMBL/GenBank/DDBJ databases">
        <title>The complete genome of Deinococcus maricopensis DSM 21211.</title>
        <authorList>
            <consortium name="US DOE Joint Genome Institute (JGI-PGF)"/>
            <person name="Lucas S."/>
            <person name="Copeland A."/>
            <person name="Lapidus A."/>
            <person name="Goodwin L."/>
            <person name="Pitluck S."/>
            <person name="Kyrpides N."/>
            <person name="Mavromatis K."/>
            <person name="Pagani I."/>
            <person name="Ivanova N."/>
            <person name="Ovchinnikova G."/>
            <person name="Zeytun A."/>
            <person name="Detter J.C."/>
            <person name="Han C."/>
            <person name="Land M."/>
            <person name="Hauser L."/>
            <person name="Markowitz V."/>
            <person name="Cheng J.-F."/>
            <person name="Hugenholtz P."/>
            <person name="Woyke T."/>
            <person name="Wu D."/>
            <person name="Pukall R."/>
            <person name="Gehrich-Schroeter G."/>
            <person name="Brambilla E."/>
            <person name="Klenk H.-P."/>
            <person name="Eisen J.A."/>
        </authorList>
    </citation>
    <scope>NUCLEOTIDE SEQUENCE [LARGE SCALE GENOMIC DNA]</scope>
    <source>
        <strain evidence="3">DSM 21211 / LMG 22137 / NRRL B-23946 / LB-34</strain>
    </source>
</reference>
<dbReference type="OrthoDB" id="9813328at2"/>
<dbReference type="InterPro" id="IPR012337">
    <property type="entry name" value="RNaseH-like_sf"/>
</dbReference>
<dbReference type="HOGENOM" id="CLU_047806_7_1_0"/>
<evidence type="ECO:0000259" key="1">
    <source>
        <dbReference type="SMART" id="SM00479"/>
    </source>
</evidence>
<dbReference type="EC" id="2.7.7.7" evidence="2"/>
<evidence type="ECO:0000313" key="2">
    <source>
        <dbReference type="EMBL" id="ADV65699.1"/>
    </source>
</evidence>
<dbReference type="SMART" id="SM00479">
    <property type="entry name" value="EXOIII"/>
    <property type="match status" value="1"/>
</dbReference>
<dbReference type="RefSeq" id="WP_013555204.1">
    <property type="nucleotide sequence ID" value="NC_014958.1"/>
</dbReference>
<dbReference type="SUPFAM" id="SSF53098">
    <property type="entry name" value="Ribonuclease H-like"/>
    <property type="match status" value="1"/>
</dbReference>
<dbReference type="InterPro" id="IPR013520">
    <property type="entry name" value="Ribonucl_H"/>
</dbReference>
<dbReference type="Pfam" id="PF00929">
    <property type="entry name" value="RNase_T"/>
    <property type="match status" value="1"/>
</dbReference>
<dbReference type="EMBL" id="CP002454">
    <property type="protein sequence ID" value="ADV65699.1"/>
    <property type="molecule type" value="Genomic_DNA"/>
</dbReference>
<dbReference type="InterPro" id="IPR006054">
    <property type="entry name" value="DnaQ"/>
</dbReference>